<evidence type="ECO:0000313" key="1">
    <source>
        <dbReference type="EMBL" id="TNV76527.1"/>
    </source>
</evidence>
<gene>
    <name evidence="1" type="ORF">FGO68_gene3923</name>
</gene>
<evidence type="ECO:0000313" key="2">
    <source>
        <dbReference type="Proteomes" id="UP000785679"/>
    </source>
</evidence>
<dbReference type="Proteomes" id="UP000785679">
    <property type="component" value="Unassembled WGS sequence"/>
</dbReference>
<reference evidence="1" key="1">
    <citation type="submission" date="2019-06" db="EMBL/GenBank/DDBJ databases">
        <authorList>
            <person name="Zheng W."/>
        </authorList>
    </citation>
    <scope>NUCLEOTIDE SEQUENCE</scope>
    <source>
        <strain evidence="1">QDHG01</strain>
    </source>
</reference>
<protein>
    <submittedName>
        <fullName evidence="1">Uncharacterized protein</fullName>
    </submittedName>
</protein>
<keyword evidence="2" id="KW-1185">Reference proteome</keyword>
<accession>A0A8J8NK31</accession>
<comment type="caution">
    <text evidence="1">The sequence shown here is derived from an EMBL/GenBank/DDBJ whole genome shotgun (WGS) entry which is preliminary data.</text>
</comment>
<sequence length="284" mass="32929">MEPQEYDNTPSFKKPFSKEEEVLAVKDIQRDLNECFSRKFKNDTKGALHLAEMIIHSFRYIKNDEIETHLVHVRNFIQSMIQPQVFNYEEQQFPQITRESPDSIIKPITLLALGAAGVDTSRMQNDFAGKSTFITTKTTDELSKKEVATYTGNAFNKPEYKHLNLIDTPPCDEIIRDFRHKEKIQAAIQSFKPTILGLLFVWDWYKSIDTDSLNVLVQFKAEYPQAKVFFVYTNTDSRPGEIAIREKVQYLADQGVKITIEDVIQYKNKPQSLQKILEVLKKPI</sequence>
<dbReference type="Gene3D" id="3.40.50.300">
    <property type="entry name" value="P-loop containing nucleotide triphosphate hydrolases"/>
    <property type="match status" value="1"/>
</dbReference>
<dbReference type="InterPro" id="IPR027417">
    <property type="entry name" value="P-loop_NTPase"/>
</dbReference>
<dbReference type="SUPFAM" id="SSF52540">
    <property type="entry name" value="P-loop containing nucleoside triphosphate hydrolases"/>
    <property type="match status" value="1"/>
</dbReference>
<dbReference type="EMBL" id="RRYP01013416">
    <property type="protein sequence ID" value="TNV76527.1"/>
    <property type="molecule type" value="Genomic_DNA"/>
</dbReference>
<name>A0A8J8NK31_HALGN</name>
<proteinExistence type="predicted"/>
<dbReference type="AlphaFoldDB" id="A0A8J8NK31"/>
<organism evidence="1 2">
    <name type="scientific">Halteria grandinella</name>
    <dbReference type="NCBI Taxonomy" id="5974"/>
    <lineage>
        <taxon>Eukaryota</taxon>
        <taxon>Sar</taxon>
        <taxon>Alveolata</taxon>
        <taxon>Ciliophora</taxon>
        <taxon>Intramacronucleata</taxon>
        <taxon>Spirotrichea</taxon>
        <taxon>Stichotrichia</taxon>
        <taxon>Sporadotrichida</taxon>
        <taxon>Halteriidae</taxon>
        <taxon>Halteria</taxon>
    </lineage>
</organism>